<evidence type="ECO:0000313" key="10">
    <source>
        <dbReference type="Proteomes" id="UP000567795"/>
    </source>
</evidence>
<keyword evidence="2" id="KW-0805">Transcription regulation</keyword>
<dbReference type="InterPro" id="IPR039420">
    <property type="entry name" value="WalR-like"/>
</dbReference>
<dbReference type="GO" id="GO:0003677">
    <property type="term" value="F:DNA binding"/>
    <property type="evidence" value="ECO:0007669"/>
    <property type="project" value="UniProtKB-KW"/>
</dbReference>
<dbReference type="Proteomes" id="UP000567795">
    <property type="component" value="Unassembled WGS sequence"/>
</dbReference>
<comment type="caution">
    <text evidence="9">The sequence shown here is derived from an EMBL/GenBank/DDBJ whole genome shotgun (WGS) entry which is preliminary data.</text>
</comment>
<dbReference type="CDD" id="cd06170">
    <property type="entry name" value="LuxR_C_like"/>
    <property type="match status" value="1"/>
</dbReference>
<evidence type="ECO:0000256" key="2">
    <source>
        <dbReference type="ARBA" id="ARBA00023015"/>
    </source>
</evidence>
<keyword evidence="3 9" id="KW-0238">DNA-binding</keyword>
<feature type="region of interest" description="Disordered" evidence="6">
    <location>
        <begin position="1"/>
        <end position="21"/>
    </location>
</feature>
<dbReference type="SMART" id="SM00448">
    <property type="entry name" value="REC"/>
    <property type="match status" value="1"/>
</dbReference>
<feature type="domain" description="Response regulatory" evidence="8">
    <location>
        <begin position="30"/>
        <end position="146"/>
    </location>
</feature>
<evidence type="ECO:0000256" key="1">
    <source>
        <dbReference type="ARBA" id="ARBA00022553"/>
    </source>
</evidence>
<dbReference type="PROSITE" id="PS50043">
    <property type="entry name" value="HTH_LUXR_2"/>
    <property type="match status" value="1"/>
</dbReference>
<feature type="modified residue" description="4-aspartylphosphate" evidence="5">
    <location>
        <position position="81"/>
    </location>
</feature>
<gene>
    <name evidence="9" type="ORF">FHU37_005313</name>
</gene>
<sequence>MRTTADDAAFGAETGGTAGGTTGGGDGVIRVLLADDEAMIRAGVRAILSTDPGIAVVAEAADGRQAVELARGHRPDVALLDIRMPRLDGLAAGAEIRRLVPETGVVMLTTFSEDDYIARALGGGASGFLLKAGDPRELIAGVRAVAAGAAYLSPEVAQRVIRELSGDRMSRASAARARVEGLTARESEVLALLGAGLSNAQIARRLHLVEGTVKAYVSAILSRLQVRNRVQAAILAYEAGLVE</sequence>
<organism evidence="9 10">
    <name type="scientific">Allostreptomyces psammosilenae</name>
    <dbReference type="NCBI Taxonomy" id="1892865"/>
    <lineage>
        <taxon>Bacteria</taxon>
        <taxon>Bacillati</taxon>
        <taxon>Actinomycetota</taxon>
        <taxon>Actinomycetes</taxon>
        <taxon>Kitasatosporales</taxon>
        <taxon>Streptomycetaceae</taxon>
        <taxon>Allostreptomyces</taxon>
    </lineage>
</organism>
<dbReference type="PRINTS" id="PR00038">
    <property type="entry name" value="HTHLUXR"/>
</dbReference>
<dbReference type="EMBL" id="JACBZD010000002">
    <property type="protein sequence ID" value="NYI08284.1"/>
    <property type="molecule type" value="Genomic_DNA"/>
</dbReference>
<proteinExistence type="predicted"/>
<keyword evidence="4" id="KW-0804">Transcription</keyword>
<keyword evidence="10" id="KW-1185">Reference proteome</keyword>
<evidence type="ECO:0000256" key="4">
    <source>
        <dbReference type="ARBA" id="ARBA00023163"/>
    </source>
</evidence>
<evidence type="ECO:0000259" key="8">
    <source>
        <dbReference type="PROSITE" id="PS50110"/>
    </source>
</evidence>
<dbReference type="PROSITE" id="PS50110">
    <property type="entry name" value="RESPONSE_REGULATORY"/>
    <property type="match status" value="1"/>
</dbReference>
<dbReference type="GO" id="GO:0006355">
    <property type="term" value="P:regulation of DNA-templated transcription"/>
    <property type="evidence" value="ECO:0007669"/>
    <property type="project" value="InterPro"/>
</dbReference>
<reference evidence="9 10" key="1">
    <citation type="submission" date="2020-07" db="EMBL/GenBank/DDBJ databases">
        <title>Sequencing the genomes of 1000 actinobacteria strains.</title>
        <authorList>
            <person name="Klenk H.-P."/>
        </authorList>
    </citation>
    <scope>NUCLEOTIDE SEQUENCE [LARGE SCALE GENOMIC DNA]</scope>
    <source>
        <strain evidence="9 10">DSM 42178</strain>
    </source>
</reference>
<evidence type="ECO:0000259" key="7">
    <source>
        <dbReference type="PROSITE" id="PS50043"/>
    </source>
</evidence>
<dbReference type="SUPFAM" id="SSF52172">
    <property type="entry name" value="CheY-like"/>
    <property type="match status" value="1"/>
</dbReference>
<dbReference type="PANTHER" id="PTHR43214:SF24">
    <property type="entry name" value="TRANSCRIPTIONAL REGULATORY PROTEIN NARL-RELATED"/>
    <property type="match status" value="1"/>
</dbReference>
<evidence type="ECO:0000313" key="9">
    <source>
        <dbReference type="EMBL" id="NYI08284.1"/>
    </source>
</evidence>
<dbReference type="InterPro" id="IPR000792">
    <property type="entry name" value="Tscrpt_reg_LuxR_C"/>
</dbReference>
<protein>
    <submittedName>
        <fullName evidence="9">DNA-binding NarL/FixJ family response regulator</fullName>
    </submittedName>
</protein>
<dbReference type="InterPro" id="IPR011006">
    <property type="entry name" value="CheY-like_superfamily"/>
</dbReference>
<accession>A0A853A611</accession>
<dbReference type="Pfam" id="PF00196">
    <property type="entry name" value="GerE"/>
    <property type="match status" value="1"/>
</dbReference>
<name>A0A853A611_9ACTN</name>
<evidence type="ECO:0000256" key="6">
    <source>
        <dbReference type="SAM" id="MobiDB-lite"/>
    </source>
</evidence>
<dbReference type="Gene3D" id="3.40.50.2300">
    <property type="match status" value="1"/>
</dbReference>
<dbReference type="CDD" id="cd17535">
    <property type="entry name" value="REC_NarL-like"/>
    <property type="match status" value="1"/>
</dbReference>
<dbReference type="InterPro" id="IPR001789">
    <property type="entry name" value="Sig_transdc_resp-reg_receiver"/>
</dbReference>
<dbReference type="InterPro" id="IPR058245">
    <property type="entry name" value="NreC/VraR/RcsB-like_REC"/>
</dbReference>
<dbReference type="InterPro" id="IPR016032">
    <property type="entry name" value="Sig_transdc_resp-reg_C-effctor"/>
</dbReference>
<dbReference type="SUPFAM" id="SSF46894">
    <property type="entry name" value="C-terminal effector domain of the bipartite response regulators"/>
    <property type="match status" value="1"/>
</dbReference>
<dbReference type="SMART" id="SM00421">
    <property type="entry name" value="HTH_LUXR"/>
    <property type="match status" value="1"/>
</dbReference>
<dbReference type="Pfam" id="PF00072">
    <property type="entry name" value="Response_reg"/>
    <property type="match status" value="1"/>
</dbReference>
<evidence type="ECO:0000256" key="3">
    <source>
        <dbReference type="ARBA" id="ARBA00023125"/>
    </source>
</evidence>
<dbReference type="AlphaFoldDB" id="A0A853A611"/>
<feature type="domain" description="HTH luxR-type" evidence="7">
    <location>
        <begin position="175"/>
        <end position="240"/>
    </location>
</feature>
<evidence type="ECO:0000256" key="5">
    <source>
        <dbReference type="PROSITE-ProRule" id="PRU00169"/>
    </source>
</evidence>
<dbReference type="PANTHER" id="PTHR43214">
    <property type="entry name" value="TWO-COMPONENT RESPONSE REGULATOR"/>
    <property type="match status" value="1"/>
</dbReference>
<dbReference type="GO" id="GO:0000160">
    <property type="term" value="P:phosphorelay signal transduction system"/>
    <property type="evidence" value="ECO:0007669"/>
    <property type="project" value="InterPro"/>
</dbReference>
<keyword evidence="1 5" id="KW-0597">Phosphoprotein</keyword>
<dbReference type="PROSITE" id="PS00622">
    <property type="entry name" value="HTH_LUXR_1"/>
    <property type="match status" value="1"/>
</dbReference>